<protein>
    <submittedName>
        <fullName evidence="1">Uncharacterized protein</fullName>
    </submittedName>
</protein>
<evidence type="ECO:0000313" key="2">
    <source>
        <dbReference type="Proteomes" id="UP001500200"/>
    </source>
</evidence>
<accession>A0ABP9S2T1</accession>
<evidence type="ECO:0000313" key="1">
    <source>
        <dbReference type="EMBL" id="GAA5189810.1"/>
    </source>
</evidence>
<gene>
    <name evidence="1" type="ORF">GCM10023346_05400</name>
</gene>
<name>A0ABP9S2T1_9MICC</name>
<dbReference type="EMBL" id="BAABKK010000004">
    <property type="protein sequence ID" value="GAA5189810.1"/>
    <property type="molecule type" value="Genomic_DNA"/>
</dbReference>
<keyword evidence="2" id="KW-1185">Reference proteome</keyword>
<reference evidence="2" key="1">
    <citation type="journal article" date="2019" name="Int. J. Syst. Evol. Microbiol.">
        <title>The Global Catalogue of Microorganisms (GCM) 10K type strain sequencing project: providing services to taxonomists for standard genome sequencing and annotation.</title>
        <authorList>
            <consortium name="The Broad Institute Genomics Platform"/>
            <consortium name="The Broad Institute Genome Sequencing Center for Infectious Disease"/>
            <person name="Wu L."/>
            <person name="Ma J."/>
        </authorList>
    </citation>
    <scope>NUCLEOTIDE SEQUENCE [LARGE SCALE GENOMIC DNA]</scope>
    <source>
        <strain evidence="2">JCM 18514</strain>
    </source>
</reference>
<comment type="caution">
    <text evidence="1">The sequence shown here is derived from an EMBL/GenBank/DDBJ whole genome shotgun (WGS) entry which is preliminary data.</text>
</comment>
<sequence>MLRAECIDGCYRLVGGGTTGSWWSGGSVTKIKSGIEFFVISVEYPWAGIISRITNETKPAKKTVTIPTCPVCANEAYPIAFGTILPDVRESMPKTEFEGCCIDEEIRIYPTTGKVEQVRPNGPARTPSAASVVVRTATG</sequence>
<dbReference type="Proteomes" id="UP001500200">
    <property type="component" value="Unassembled WGS sequence"/>
</dbReference>
<proteinExistence type="predicted"/>
<organism evidence="1 2">
    <name type="scientific">Arthrobacter gyeryongensis</name>
    <dbReference type="NCBI Taxonomy" id="1650592"/>
    <lineage>
        <taxon>Bacteria</taxon>
        <taxon>Bacillati</taxon>
        <taxon>Actinomycetota</taxon>
        <taxon>Actinomycetes</taxon>
        <taxon>Micrococcales</taxon>
        <taxon>Micrococcaceae</taxon>
        <taxon>Arthrobacter</taxon>
    </lineage>
</organism>